<organism evidence="1">
    <name type="scientific">hydrothermal vent metagenome</name>
    <dbReference type="NCBI Taxonomy" id="652676"/>
    <lineage>
        <taxon>unclassified sequences</taxon>
        <taxon>metagenomes</taxon>
        <taxon>ecological metagenomes</taxon>
    </lineage>
</organism>
<accession>A0A3B0ZIT4</accession>
<evidence type="ECO:0000313" key="1">
    <source>
        <dbReference type="EMBL" id="VAW87227.1"/>
    </source>
</evidence>
<name>A0A3B0ZIT4_9ZZZZ</name>
<dbReference type="EMBL" id="UOFO01000114">
    <property type="protein sequence ID" value="VAW87227.1"/>
    <property type="molecule type" value="Genomic_DNA"/>
</dbReference>
<reference evidence="1" key="1">
    <citation type="submission" date="2018-06" db="EMBL/GenBank/DDBJ databases">
        <authorList>
            <person name="Zhirakovskaya E."/>
        </authorList>
    </citation>
    <scope>NUCLEOTIDE SEQUENCE</scope>
</reference>
<proteinExistence type="predicted"/>
<protein>
    <submittedName>
        <fullName evidence="1">Uncharacterized protein</fullName>
    </submittedName>
</protein>
<dbReference type="AlphaFoldDB" id="A0A3B0ZIT4"/>
<gene>
    <name evidence="1" type="ORF">MNBD_GAMMA16-837</name>
</gene>
<sequence>MIEIIKGTTKTPVSSQRLVTLLQPKENLDGQFYIGYPIFSTPEGRYPIDAILISPVNGVILFHIIEGTTLRSDYKEIQDDIYNKLEAKLRNHKSLENHRLCAVGI</sequence>